<accession>A0A1F5F7D2</accession>
<organism evidence="2 3">
    <name type="scientific">Candidatus Coatesbacteria bacterium RBG_13_66_14</name>
    <dbReference type="NCBI Taxonomy" id="1817816"/>
    <lineage>
        <taxon>Bacteria</taxon>
        <taxon>Candidatus Coatesiibacteriota</taxon>
    </lineage>
</organism>
<evidence type="ECO:0000256" key="1">
    <source>
        <dbReference type="SAM" id="SignalP"/>
    </source>
</evidence>
<feature type="signal peptide" evidence="1">
    <location>
        <begin position="1"/>
        <end position="20"/>
    </location>
</feature>
<reference evidence="2 3" key="1">
    <citation type="journal article" date="2016" name="Nat. Commun.">
        <title>Thousands of microbial genomes shed light on interconnected biogeochemical processes in an aquifer system.</title>
        <authorList>
            <person name="Anantharaman K."/>
            <person name="Brown C.T."/>
            <person name="Hug L.A."/>
            <person name="Sharon I."/>
            <person name="Castelle C.J."/>
            <person name="Probst A.J."/>
            <person name="Thomas B.C."/>
            <person name="Singh A."/>
            <person name="Wilkins M.J."/>
            <person name="Karaoz U."/>
            <person name="Brodie E.L."/>
            <person name="Williams K.H."/>
            <person name="Hubbard S.S."/>
            <person name="Banfield J.F."/>
        </authorList>
    </citation>
    <scope>NUCLEOTIDE SEQUENCE [LARGE SCALE GENOMIC DNA]</scope>
</reference>
<gene>
    <name evidence="2" type="ORF">A2Y64_05365</name>
</gene>
<protein>
    <submittedName>
        <fullName evidence="2">Uncharacterized protein</fullName>
    </submittedName>
</protein>
<proteinExistence type="predicted"/>
<evidence type="ECO:0000313" key="2">
    <source>
        <dbReference type="EMBL" id="OGD75549.1"/>
    </source>
</evidence>
<dbReference type="STRING" id="1817816.A2Y64_05365"/>
<dbReference type="Proteomes" id="UP000177187">
    <property type="component" value="Unassembled WGS sequence"/>
</dbReference>
<dbReference type="AlphaFoldDB" id="A0A1F5F7D2"/>
<name>A0A1F5F7D2_9BACT</name>
<dbReference type="EMBL" id="MFAF01000069">
    <property type="protein sequence ID" value="OGD75549.1"/>
    <property type="molecule type" value="Genomic_DNA"/>
</dbReference>
<comment type="caution">
    <text evidence="2">The sequence shown here is derived from an EMBL/GenBank/DDBJ whole genome shotgun (WGS) entry which is preliminary data.</text>
</comment>
<feature type="chain" id="PRO_5009518523" evidence="1">
    <location>
        <begin position="21"/>
        <end position="114"/>
    </location>
</feature>
<dbReference type="PROSITE" id="PS51257">
    <property type="entry name" value="PROKAR_LIPOPROTEIN"/>
    <property type="match status" value="1"/>
</dbReference>
<evidence type="ECO:0000313" key="3">
    <source>
        <dbReference type="Proteomes" id="UP000177187"/>
    </source>
</evidence>
<keyword evidence="1" id="KW-0732">Signal</keyword>
<sequence length="114" mass="12015">MKAVIRILLLAVLLTSCSGGYPRVTVVNAGGGPLSQVVVTLEEGTSYTIGNLDAGEETTIVVEPRGESDVTLDYTDDSGETRSVSGGYIEEVGDYHLILTVRGDGGVDFENTFD</sequence>